<dbReference type="InterPro" id="IPR018490">
    <property type="entry name" value="cNMP-bd_dom_sf"/>
</dbReference>
<keyword evidence="6" id="KW-1185">Reference proteome</keyword>
<sequence length="247" mass="26897">MKLVVGNACPRHETEAAAPQDCAHCAVREIAVCTALSGPELERLRGIAVTKLYEPGSLVFAAEEPTSMVGTVVQGTIKCFKLLADGRQQVVGFFFPGDFVGSPTQETSHAFAEALTPVEICVFPFPAIQRLIREMPNLERRLLKLANEDLDLAQEWMLLLGRKTAQERLATFLLLLAHKAKARGVAGAPIDLPMNRSEIADYLGLTIETVSRQFTKLKASGHIRIAHNNEVVIRNLEGLTAIAEGTA</sequence>
<organism evidence="5 6">
    <name type="scientific">Dongia sedimenti</name>
    <dbReference type="NCBI Taxonomy" id="3064282"/>
    <lineage>
        <taxon>Bacteria</taxon>
        <taxon>Pseudomonadati</taxon>
        <taxon>Pseudomonadota</taxon>
        <taxon>Alphaproteobacteria</taxon>
        <taxon>Rhodospirillales</taxon>
        <taxon>Dongiaceae</taxon>
        <taxon>Dongia</taxon>
    </lineage>
</organism>
<dbReference type="CDD" id="cd00092">
    <property type="entry name" value="HTH_CRP"/>
    <property type="match status" value="1"/>
</dbReference>
<dbReference type="Proteomes" id="UP001230156">
    <property type="component" value="Unassembled WGS sequence"/>
</dbReference>
<evidence type="ECO:0000259" key="4">
    <source>
        <dbReference type="PROSITE" id="PS51063"/>
    </source>
</evidence>
<evidence type="ECO:0000313" key="5">
    <source>
        <dbReference type="EMBL" id="MDQ7249881.1"/>
    </source>
</evidence>
<dbReference type="Pfam" id="PF00027">
    <property type="entry name" value="cNMP_binding"/>
    <property type="match status" value="1"/>
</dbReference>
<dbReference type="InterPro" id="IPR036390">
    <property type="entry name" value="WH_DNA-bd_sf"/>
</dbReference>
<feature type="domain" description="HTH crp-type" evidence="4">
    <location>
        <begin position="163"/>
        <end position="237"/>
    </location>
</feature>
<keyword evidence="1" id="KW-0805">Transcription regulation</keyword>
<dbReference type="Gene3D" id="1.10.10.10">
    <property type="entry name" value="Winged helix-like DNA-binding domain superfamily/Winged helix DNA-binding domain"/>
    <property type="match status" value="1"/>
</dbReference>
<evidence type="ECO:0000313" key="6">
    <source>
        <dbReference type="Proteomes" id="UP001230156"/>
    </source>
</evidence>
<reference evidence="6" key="1">
    <citation type="submission" date="2023-08" db="EMBL/GenBank/DDBJ databases">
        <title>Rhodospirillaceae gen. nov., a novel taxon isolated from the Yangtze River Yuezi River estuary sludge.</title>
        <authorList>
            <person name="Ruan L."/>
        </authorList>
    </citation>
    <scope>NUCLEOTIDE SEQUENCE [LARGE SCALE GENOMIC DNA]</scope>
    <source>
        <strain evidence="6">R-7</strain>
    </source>
</reference>
<evidence type="ECO:0000256" key="1">
    <source>
        <dbReference type="ARBA" id="ARBA00023015"/>
    </source>
</evidence>
<comment type="caution">
    <text evidence="5">The sequence shown here is derived from an EMBL/GenBank/DDBJ whole genome shotgun (WGS) entry which is preliminary data.</text>
</comment>
<dbReference type="SMART" id="SM00419">
    <property type="entry name" value="HTH_CRP"/>
    <property type="match status" value="1"/>
</dbReference>
<protein>
    <submittedName>
        <fullName evidence="5">Helix-turn-helix domain-containing protein</fullName>
    </submittedName>
</protein>
<evidence type="ECO:0000256" key="3">
    <source>
        <dbReference type="ARBA" id="ARBA00023163"/>
    </source>
</evidence>
<dbReference type="SUPFAM" id="SSF51206">
    <property type="entry name" value="cAMP-binding domain-like"/>
    <property type="match status" value="1"/>
</dbReference>
<name>A0ABU0YSB0_9PROT</name>
<dbReference type="PANTHER" id="PTHR24567:SF75">
    <property type="entry name" value="FUMARATE AND NITRATE REDUCTION REGULATORY PROTEIN"/>
    <property type="match status" value="1"/>
</dbReference>
<dbReference type="Gene3D" id="2.60.120.10">
    <property type="entry name" value="Jelly Rolls"/>
    <property type="match status" value="1"/>
</dbReference>
<dbReference type="EMBL" id="JAUYVI010000006">
    <property type="protein sequence ID" value="MDQ7249881.1"/>
    <property type="molecule type" value="Genomic_DNA"/>
</dbReference>
<dbReference type="InterPro" id="IPR012318">
    <property type="entry name" value="HTH_CRP"/>
</dbReference>
<dbReference type="InterPro" id="IPR036388">
    <property type="entry name" value="WH-like_DNA-bd_sf"/>
</dbReference>
<dbReference type="RefSeq" id="WP_379958398.1">
    <property type="nucleotide sequence ID" value="NZ_JAUYVI010000006.1"/>
</dbReference>
<accession>A0ABU0YSB0</accession>
<dbReference type="InterPro" id="IPR000595">
    <property type="entry name" value="cNMP-bd_dom"/>
</dbReference>
<dbReference type="PROSITE" id="PS51063">
    <property type="entry name" value="HTH_CRP_2"/>
    <property type="match status" value="1"/>
</dbReference>
<keyword evidence="3" id="KW-0804">Transcription</keyword>
<dbReference type="InterPro" id="IPR014710">
    <property type="entry name" value="RmlC-like_jellyroll"/>
</dbReference>
<evidence type="ECO:0000256" key="2">
    <source>
        <dbReference type="ARBA" id="ARBA00023125"/>
    </source>
</evidence>
<dbReference type="SMART" id="SM00100">
    <property type="entry name" value="cNMP"/>
    <property type="match status" value="1"/>
</dbReference>
<dbReference type="PRINTS" id="PR00034">
    <property type="entry name" value="HTHCRP"/>
</dbReference>
<proteinExistence type="predicted"/>
<dbReference type="InterPro" id="IPR050397">
    <property type="entry name" value="Env_Response_Regulators"/>
</dbReference>
<dbReference type="SUPFAM" id="SSF46785">
    <property type="entry name" value="Winged helix' DNA-binding domain"/>
    <property type="match status" value="1"/>
</dbReference>
<keyword evidence="2" id="KW-0238">DNA-binding</keyword>
<gene>
    <name evidence="5" type="ORF">Q8A70_19485</name>
</gene>
<dbReference type="PANTHER" id="PTHR24567">
    <property type="entry name" value="CRP FAMILY TRANSCRIPTIONAL REGULATORY PROTEIN"/>
    <property type="match status" value="1"/>
</dbReference>
<dbReference type="CDD" id="cd00038">
    <property type="entry name" value="CAP_ED"/>
    <property type="match status" value="1"/>
</dbReference>
<dbReference type="Pfam" id="PF13545">
    <property type="entry name" value="HTH_Crp_2"/>
    <property type="match status" value="1"/>
</dbReference>